<keyword evidence="9" id="KW-1185">Reference proteome</keyword>
<feature type="compositionally biased region" description="Basic and acidic residues" evidence="5">
    <location>
        <begin position="362"/>
        <end position="380"/>
    </location>
</feature>
<evidence type="ECO:0000256" key="6">
    <source>
        <dbReference type="SAM" id="SignalP"/>
    </source>
</evidence>
<dbReference type="Pfam" id="PF13015">
    <property type="entry name" value="PRKCSH_1"/>
    <property type="match status" value="1"/>
</dbReference>
<evidence type="ECO:0000256" key="5">
    <source>
        <dbReference type="SAM" id="MobiDB-lite"/>
    </source>
</evidence>
<dbReference type="GO" id="GO:0006491">
    <property type="term" value="P:N-glycan processing"/>
    <property type="evidence" value="ECO:0007669"/>
    <property type="project" value="TreeGrafter"/>
</dbReference>
<feature type="compositionally biased region" description="Basic and acidic residues" evidence="5">
    <location>
        <begin position="390"/>
        <end position="402"/>
    </location>
</feature>
<dbReference type="PANTHER" id="PTHR12630:SF1">
    <property type="entry name" value="GLUCOSIDASE 2 SUBUNIT BETA"/>
    <property type="match status" value="1"/>
</dbReference>
<sequence>MKLRLRILLISLLLCVPFSSSSKPKDPFLGIAPEDDKYYRASDVIRCKDGSGKFTKAQLNDDFCDCADGTDEPGTSACPAGRFFCRNAGHSPVDLFSSRVNDGICDCCDGTDEYDGKVKCPNTCWEAGKVARDRLEKKIATYQEGVKLRKQEIEQAKVAIEKDESELSQLKKEESILKVIVKQLKDHKEQIEKAEEKERLQKEKEEMQKKESEKKADETIDKTDEDMGNKNEAGKHSEVEDNGVENNHDKIENLEGSHADQDEAGKKLADVLDNDDRDRDAPGTEGSLHNIVEEENAKKSNEEPVVKSEANDKVGNEVSSDENVNKGNDVTENTEGLSREELGRLVASRWTGENTDVQSDETDTKLDKEDLPMETKKDEYEGYVSETDDESNRYDDDIHKYDDEDDVDEEYQEDEHDDDLSSYKSDSDNEPDLSDNPSWLEKIQKTVRNLFQAVNLFQAPVNQSDAARVRKEYDESSAKLSKIQSRISSLTQKLKHDFGPAKEFYTFYDQCFEGKENKYTYKVCPYKQASQEEGYSTTRLGRWDKFEDSYKVMVFSNGDKCWNGPDRSLKVKLRCGLKNEITDVDEPSRCEYVALLSTPALCQEEKLEELQHKLEILNTQQPANHDEL</sequence>
<feature type="domain" description="MRH" evidence="7">
    <location>
        <begin position="509"/>
        <end position="604"/>
    </location>
</feature>
<dbReference type="AlphaFoldDB" id="A0A4D6L2T8"/>
<dbReference type="Gene3D" id="2.70.130.10">
    <property type="entry name" value="Mannose-6-phosphate receptor binding domain"/>
    <property type="match status" value="1"/>
</dbReference>
<keyword evidence="8" id="KW-0808">Transferase</keyword>
<dbReference type="Proteomes" id="UP000501690">
    <property type="component" value="Linkage Group LG2"/>
</dbReference>
<dbReference type="InterPro" id="IPR009011">
    <property type="entry name" value="Man6P_isomerase_rcpt-bd_dom_sf"/>
</dbReference>
<feature type="region of interest" description="Disordered" evidence="5">
    <location>
        <begin position="195"/>
        <end position="437"/>
    </location>
</feature>
<feature type="compositionally biased region" description="Basic and acidic residues" evidence="5">
    <location>
        <begin position="246"/>
        <end position="282"/>
    </location>
</feature>
<keyword evidence="2 6" id="KW-0732">Signal</keyword>
<accession>A0A4D6L2T8</accession>
<keyword evidence="4" id="KW-1015">Disulfide bond</keyword>
<protein>
    <recommendedName>
        <fullName evidence="1">Glucosidase 2 subunit beta</fullName>
    </recommendedName>
</protein>
<dbReference type="InterPro" id="IPR028146">
    <property type="entry name" value="PRKCSH_N"/>
</dbReference>
<name>A0A4D6L2T8_VIGUN</name>
<reference evidence="8 9" key="1">
    <citation type="submission" date="2019-04" db="EMBL/GenBank/DDBJ databases">
        <title>An improved genome assembly and genetic linkage map for asparagus bean, Vigna unguiculata ssp. sesquipedialis.</title>
        <authorList>
            <person name="Xia Q."/>
            <person name="Zhang R."/>
            <person name="Dong Y."/>
        </authorList>
    </citation>
    <scope>NUCLEOTIDE SEQUENCE [LARGE SCALE GENOMIC DNA]</scope>
    <source>
        <tissue evidence="8">Leaf</tissue>
    </source>
</reference>
<feature type="compositionally biased region" description="Polar residues" evidence="5">
    <location>
        <begin position="317"/>
        <end position="336"/>
    </location>
</feature>
<organism evidence="8 9">
    <name type="scientific">Vigna unguiculata</name>
    <name type="common">Cowpea</name>
    <dbReference type="NCBI Taxonomy" id="3917"/>
    <lineage>
        <taxon>Eukaryota</taxon>
        <taxon>Viridiplantae</taxon>
        <taxon>Streptophyta</taxon>
        <taxon>Embryophyta</taxon>
        <taxon>Tracheophyta</taxon>
        <taxon>Spermatophyta</taxon>
        <taxon>Magnoliopsida</taxon>
        <taxon>eudicotyledons</taxon>
        <taxon>Gunneridae</taxon>
        <taxon>Pentapetalae</taxon>
        <taxon>rosids</taxon>
        <taxon>fabids</taxon>
        <taxon>Fabales</taxon>
        <taxon>Fabaceae</taxon>
        <taxon>Papilionoideae</taxon>
        <taxon>50 kb inversion clade</taxon>
        <taxon>NPAAA clade</taxon>
        <taxon>indigoferoid/millettioid clade</taxon>
        <taxon>Phaseoleae</taxon>
        <taxon>Vigna</taxon>
    </lineage>
</organism>
<evidence type="ECO:0000256" key="4">
    <source>
        <dbReference type="ARBA" id="ARBA00023157"/>
    </source>
</evidence>
<keyword evidence="3" id="KW-0256">Endoplasmic reticulum</keyword>
<dbReference type="GO" id="GO:0017177">
    <property type="term" value="C:glucosidase II complex"/>
    <property type="evidence" value="ECO:0007669"/>
    <property type="project" value="TreeGrafter"/>
</dbReference>
<dbReference type="SUPFAM" id="SSF50911">
    <property type="entry name" value="Mannose 6-phosphate receptor domain"/>
    <property type="match status" value="1"/>
</dbReference>
<feature type="compositionally biased region" description="Acidic residues" evidence="5">
    <location>
        <begin position="403"/>
        <end position="418"/>
    </location>
</feature>
<dbReference type="EMBL" id="CP039346">
    <property type="protein sequence ID" value="QCD82809.1"/>
    <property type="molecule type" value="Genomic_DNA"/>
</dbReference>
<keyword evidence="8" id="KW-0418">Kinase</keyword>
<evidence type="ECO:0000256" key="1">
    <source>
        <dbReference type="ARBA" id="ARBA00022387"/>
    </source>
</evidence>
<evidence type="ECO:0000313" key="8">
    <source>
        <dbReference type="EMBL" id="QCD82809.1"/>
    </source>
</evidence>
<gene>
    <name evidence="8" type="ORF">DEO72_LG2g3150</name>
</gene>
<dbReference type="Pfam" id="PF12999">
    <property type="entry name" value="PRKCSH-like"/>
    <property type="match status" value="1"/>
</dbReference>
<dbReference type="InterPro" id="IPR039794">
    <property type="entry name" value="Gtb1-like"/>
</dbReference>
<evidence type="ECO:0000256" key="3">
    <source>
        <dbReference type="ARBA" id="ARBA00022824"/>
    </source>
</evidence>
<dbReference type="PANTHER" id="PTHR12630">
    <property type="entry name" value="N-LINKED OLIGOSACCHARIDE PROCESSING"/>
    <property type="match status" value="1"/>
</dbReference>
<dbReference type="InterPro" id="IPR044865">
    <property type="entry name" value="MRH_dom"/>
</dbReference>
<feature type="compositionally biased region" description="Basic and acidic residues" evidence="5">
    <location>
        <begin position="195"/>
        <end position="239"/>
    </location>
</feature>
<dbReference type="GO" id="GO:0016301">
    <property type="term" value="F:kinase activity"/>
    <property type="evidence" value="ECO:0007669"/>
    <property type="project" value="UniProtKB-KW"/>
</dbReference>
<evidence type="ECO:0000256" key="2">
    <source>
        <dbReference type="ARBA" id="ARBA00022729"/>
    </source>
</evidence>
<evidence type="ECO:0000259" key="7">
    <source>
        <dbReference type="PROSITE" id="PS51914"/>
    </source>
</evidence>
<evidence type="ECO:0000313" key="9">
    <source>
        <dbReference type="Proteomes" id="UP000501690"/>
    </source>
</evidence>
<dbReference type="InterPro" id="IPR036607">
    <property type="entry name" value="PRKCSH"/>
</dbReference>
<feature type="signal peptide" evidence="6">
    <location>
        <begin position="1"/>
        <end position="21"/>
    </location>
</feature>
<dbReference type="PROSITE" id="PS51914">
    <property type="entry name" value="MRH"/>
    <property type="match status" value="1"/>
</dbReference>
<feature type="compositionally biased region" description="Basic and acidic residues" evidence="5">
    <location>
        <begin position="291"/>
        <end position="315"/>
    </location>
</feature>
<proteinExistence type="predicted"/>
<feature type="chain" id="PRO_5020032544" description="Glucosidase 2 subunit beta" evidence="6">
    <location>
        <begin position="22"/>
        <end position="628"/>
    </location>
</feature>